<feature type="domain" description="Peptidase M28" evidence="11">
    <location>
        <begin position="211"/>
        <end position="414"/>
    </location>
</feature>
<comment type="subcellular location">
    <subcellularLocation>
        <location evidence="1">Endoplasmic reticulum membrane</location>
        <topology evidence="1">Single-pass membrane protein</topology>
    </subcellularLocation>
</comment>
<evidence type="ECO:0000256" key="4">
    <source>
        <dbReference type="ARBA" id="ARBA00022729"/>
    </source>
</evidence>
<reference evidence="12" key="1">
    <citation type="submission" date="2022-01" db="EMBL/GenBank/DDBJ databases">
        <authorList>
            <person name="King R."/>
        </authorList>
    </citation>
    <scope>NUCLEOTIDE SEQUENCE</scope>
</reference>
<dbReference type="Gene3D" id="3.40.630.10">
    <property type="entry name" value="Zn peptidases"/>
    <property type="match status" value="1"/>
</dbReference>
<evidence type="ECO:0000256" key="5">
    <source>
        <dbReference type="ARBA" id="ARBA00022824"/>
    </source>
</evidence>
<evidence type="ECO:0000256" key="8">
    <source>
        <dbReference type="ARBA" id="ARBA00023180"/>
    </source>
</evidence>
<keyword evidence="4" id="KW-0732">Signal</keyword>
<keyword evidence="8" id="KW-0325">Glycoprotein</keyword>
<dbReference type="CDD" id="cd03882">
    <property type="entry name" value="M28_nicalin_like"/>
    <property type="match status" value="1"/>
</dbReference>
<keyword evidence="6 10" id="KW-1133">Transmembrane helix</keyword>
<name>A0A9N9TSZ1_PHYSR</name>
<keyword evidence="13" id="KW-1185">Reference proteome</keyword>
<dbReference type="InterPro" id="IPR016574">
    <property type="entry name" value="Nicalin"/>
</dbReference>
<keyword evidence="5" id="KW-0256">Endoplasmic reticulum</keyword>
<feature type="transmembrane region" description="Helical" evidence="10">
    <location>
        <begin position="511"/>
        <end position="532"/>
    </location>
</feature>
<proteinExistence type="inferred from homology"/>
<dbReference type="SUPFAM" id="SSF53187">
    <property type="entry name" value="Zn-dependent exopeptidases"/>
    <property type="match status" value="1"/>
</dbReference>
<evidence type="ECO:0000256" key="3">
    <source>
        <dbReference type="ARBA" id="ARBA00022692"/>
    </source>
</evidence>
<evidence type="ECO:0000256" key="6">
    <source>
        <dbReference type="ARBA" id="ARBA00022989"/>
    </source>
</evidence>
<sequence length="554" mass="61791">MWFEEIEEIFKGYLPYYILIFLPIFIIVSPVNPVTGSSEFPVYRMQQYDLHGIAHGCRSAGINLEAKSLTGWSTPRHCIVAKLGDLTVDSFKNIKLKAGALLIMLPNNLENLSPEDKQHLLILENAMIAQEISIPVYFSKYSPELETIVRDIDMNLDTNDMSKSAAEGIINSIAANGYQIVVSSSSPSLRNDAKIATIHGYIPGYSSDGKIQTIVIVAHYDSFGVAPELSFGADSNGSGVVILLELIRLFSGLYAEQKTRGKFNLVFALTGGGKINYQGSKKWLEDQLDSVDGSIIQDASYVMCLDTLAANDSIYMHVSKPPKEGSPSSLFYKELKAAAHNIHPAATVEGVHKKINLADDILGWEHERYSIRRLPAFTLSTLKSHKDFRKYTISDTRGNLDSDRLMRNTKIIAEALARQIYGVPSGEIFGNSWNIDNKHIAAWIDFLAKQPRSPQILSTKDNLLVATFKDTFNKFLRDVRITNAVPDKRDPDFQFYQLSSGTVNVYSVKPAVFDLVLTIGIVIYLLILYLLIERIPLLYNLACSFTLNAKMKVN</sequence>
<evidence type="ECO:0000256" key="10">
    <source>
        <dbReference type="SAM" id="Phobius"/>
    </source>
</evidence>
<protein>
    <recommendedName>
        <fullName evidence="9">Nicalin</fullName>
    </recommendedName>
</protein>
<evidence type="ECO:0000259" key="11">
    <source>
        <dbReference type="Pfam" id="PF04389"/>
    </source>
</evidence>
<keyword evidence="3 10" id="KW-0812">Transmembrane</keyword>
<dbReference type="OrthoDB" id="5913609at2759"/>
<dbReference type="InterPro" id="IPR007484">
    <property type="entry name" value="Peptidase_M28"/>
</dbReference>
<organism evidence="12 13">
    <name type="scientific">Phyllotreta striolata</name>
    <name type="common">Striped flea beetle</name>
    <name type="synonym">Crioceris striolata</name>
    <dbReference type="NCBI Taxonomy" id="444603"/>
    <lineage>
        <taxon>Eukaryota</taxon>
        <taxon>Metazoa</taxon>
        <taxon>Ecdysozoa</taxon>
        <taxon>Arthropoda</taxon>
        <taxon>Hexapoda</taxon>
        <taxon>Insecta</taxon>
        <taxon>Pterygota</taxon>
        <taxon>Neoptera</taxon>
        <taxon>Endopterygota</taxon>
        <taxon>Coleoptera</taxon>
        <taxon>Polyphaga</taxon>
        <taxon>Cucujiformia</taxon>
        <taxon>Chrysomeloidea</taxon>
        <taxon>Chrysomelidae</taxon>
        <taxon>Galerucinae</taxon>
        <taxon>Alticini</taxon>
        <taxon>Phyllotreta</taxon>
    </lineage>
</organism>
<comment type="similarity">
    <text evidence="2 9">Belongs to the nicastrin family.</text>
</comment>
<evidence type="ECO:0000313" key="13">
    <source>
        <dbReference type="Proteomes" id="UP001153712"/>
    </source>
</evidence>
<dbReference type="PANTHER" id="PTHR31826">
    <property type="entry name" value="NICALIN"/>
    <property type="match status" value="1"/>
</dbReference>
<keyword evidence="7 10" id="KW-0472">Membrane</keyword>
<dbReference type="PIRSF" id="PIRSF011018">
    <property type="entry name" value="Nicalin"/>
    <property type="match status" value="1"/>
</dbReference>
<accession>A0A9N9TSZ1</accession>
<gene>
    <name evidence="12" type="ORF">PHYEVI_LOCUS7019</name>
</gene>
<dbReference type="GO" id="GO:0009966">
    <property type="term" value="P:regulation of signal transduction"/>
    <property type="evidence" value="ECO:0007669"/>
    <property type="project" value="InterPro"/>
</dbReference>
<evidence type="ECO:0000256" key="7">
    <source>
        <dbReference type="ARBA" id="ARBA00023136"/>
    </source>
</evidence>
<evidence type="ECO:0000256" key="2">
    <source>
        <dbReference type="ARBA" id="ARBA00007717"/>
    </source>
</evidence>
<evidence type="ECO:0000256" key="1">
    <source>
        <dbReference type="ARBA" id="ARBA00004389"/>
    </source>
</evidence>
<dbReference type="GO" id="GO:0005789">
    <property type="term" value="C:endoplasmic reticulum membrane"/>
    <property type="evidence" value="ECO:0007669"/>
    <property type="project" value="UniProtKB-SubCell"/>
</dbReference>
<evidence type="ECO:0000313" key="12">
    <source>
        <dbReference type="EMBL" id="CAG9860670.1"/>
    </source>
</evidence>
<dbReference type="EMBL" id="OU900096">
    <property type="protein sequence ID" value="CAG9860670.1"/>
    <property type="molecule type" value="Genomic_DNA"/>
</dbReference>
<evidence type="ECO:0000256" key="9">
    <source>
        <dbReference type="PIRNR" id="PIRNR011018"/>
    </source>
</evidence>
<dbReference type="AlphaFoldDB" id="A0A9N9TSZ1"/>
<feature type="transmembrane region" description="Helical" evidence="10">
    <location>
        <begin position="12"/>
        <end position="31"/>
    </location>
</feature>
<dbReference type="Proteomes" id="UP001153712">
    <property type="component" value="Chromosome 3"/>
</dbReference>
<dbReference type="Pfam" id="PF04389">
    <property type="entry name" value="Peptidase_M28"/>
    <property type="match status" value="1"/>
</dbReference>